<feature type="non-terminal residue" evidence="2">
    <location>
        <position position="1"/>
    </location>
</feature>
<evidence type="ECO:0000313" key="2">
    <source>
        <dbReference type="EMBL" id="GFC62489.1"/>
    </source>
</evidence>
<dbReference type="EMBL" id="BKCJ010994137">
    <property type="protein sequence ID" value="GFC62489.1"/>
    <property type="molecule type" value="Genomic_DNA"/>
</dbReference>
<evidence type="ECO:0000256" key="1">
    <source>
        <dbReference type="SAM" id="Phobius"/>
    </source>
</evidence>
<gene>
    <name evidence="2" type="ORF">Tci_834459</name>
</gene>
<keyword evidence="1" id="KW-0812">Transmembrane</keyword>
<comment type="caution">
    <text evidence="2">The sequence shown here is derived from an EMBL/GenBank/DDBJ whole genome shotgun (WGS) entry which is preliminary data.</text>
</comment>
<proteinExistence type="predicted"/>
<reference evidence="2" key="1">
    <citation type="journal article" date="2019" name="Sci. Rep.">
        <title>Draft genome of Tanacetum cinerariifolium, the natural source of mosquito coil.</title>
        <authorList>
            <person name="Yamashiro T."/>
            <person name="Shiraishi A."/>
            <person name="Satake H."/>
            <person name="Nakayama K."/>
        </authorList>
    </citation>
    <scope>NUCLEOTIDE SEQUENCE</scope>
</reference>
<feature type="transmembrane region" description="Helical" evidence="1">
    <location>
        <begin position="14"/>
        <end position="34"/>
    </location>
</feature>
<protein>
    <submittedName>
        <fullName evidence="2">Uncharacterized protein</fullName>
    </submittedName>
</protein>
<name>A0A699Q7S7_TANCI</name>
<sequence>ESRIGDSDWTTRSWTSSVLLLLVGCIVSLVSSVLRSTTREVVGIVGPGYAIPLRVVIPFRSSFGLAEEYEVDEPELGISELDKLVFGKMEVGFDLAFSAAISVSEEVIELDDSLRWAEVSQSLW</sequence>
<dbReference type="AlphaFoldDB" id="A0A699Q7S7"/>
<organism evidence="2">
    <name type="scientific">Tanacetum cinerariifolium</name>
    <name type="common">Dalmatian daisy</name>
    <name type="synonym">Chrysanthemum cinerariifolium</name>
    <dbReference type="NCBI Taxonomy" id="118510"/>
    <lineage>
        <taxon>Eukaryota</taxon>
        <taxon>Viridiplantae</taxon>
        <taxon>Streptophyta</taxon>
        <taxon>Embryophyta</taxon>
        <taxon>Tracheophyta</taxon>
        <taxon>Spermatophyta</taxon>
        <taxon>Magnoliopsida</taxon>
        <taxon>eudicotyledons</taxon>
        <taxon>Gunneridae</taxon>
        <taxon>Pentapetalae</taxon>
        <taxon>asterids</taxon>
        <taxon>campanulids</taxon>
        <taxon>Asterales</taxon>
        <taxon>Asteraceae</taxon>
        <taxon>Asteroideae</taxon>
        <taxon>Anthemideae</taxon>
        <taxon>Anthemidinae</taxon>
        <taxon>Tanacetum</taxon>
    </lineage>
</organism>
<accession>A0A699Q7S7</accession>
<keyword evidence="1" id="KW-0472">Membrane</keyword>
<keyword evidence="1" id="KW-1133">Transmembrane helix</keyword>